<evidence type="ECO:0000256" key="1">
    <source>
        <dbReference type="SAM" id="SignalP"/>
    </source>
</evidence>
<accession>I4B5Q7</accession>
<dbReference type="Proteomes" id="UP000006048">
    <property type="component" value="Chromosome"/>
</dbReference>
<dbReference type="KEGG" id="tpx:Turpa_1967"/>
<gene>
    <name evidence="3" type="ordered locus">Turpa_1967</name>
</gene>
<name>I4B5Q7_TURPD</name>
<reference evidence="3 4" key="1">
    <citation type="submission" date="2012-06" db="EMBL/GenBank/DDBJ databases">
        <title>The complete chromosome of genome of Turneriella parva DSM 21527.</title>
        <authorList>
            <consortium name="US DOE Joint Genome Institute (JGI-PGF)"/>
            <person name="Lucas S."/>
            <person name="Han J."/>
            <person name="Lapidus A."/>
            <person name="Bruce D."/>
            <person name="Goodwin L."/>
            <person name="Pitluck S."/>
            <person name="Peters L."/>
            <person name="Kyrpides N."/>
            <person name="Mavromatis K."/>
            <person name="Ivanova N."/>
            <person name="Mikhailova N."/>
            <person name="Chertkov O."/>
            <person name="Detter J.C."/>
            <person name="Tapia R."/>
            <person name="Han C."/>
            <person name="Land M."/>
            <person name="Hauser L."/>
            <person name="Markowitz V."/>
            <person name="Cheng J.-F."/>
            <person name="Hugenholtz P."/>
            <person name="Woyke T."/>
            <person name="Wu D."/>
            <person name="Gronow S."/>
            <person name="Wellnitz S."/>
            <person name="Brambilla E."/>
            <person name="Klenk H.-P."/>
            <person name="Eisen J.A."/>
        </authorList>
    </citation>
    <scope>NUCLEOTIDE SEQUENCE [LARGE SCALE GENOMIC DNA]</scope>
    <source>
        <strain evidence="4">ATCC BAA-1111 / DSM 21527 / NCTC 11395 / H</strain>
    </source>
</reference>
<keyword evidence="1" id="KW-0732">Signal</keyword>
<feature type="domain" description="FecR protein" evidence="2">
    <location>
        <begin position="60"/>
        <end position="143"/>
    </location>
</feature>
<evidence type="ECO:0000313" key="4">
    <source>
        <dbReference type="Proteomes" id="UP000006048"/>
    </source>
</evidence>
<dbReference type="Pfam" id="PF04773">
    <property type="entry name" value="FecR"/>
    <property type="match status" value="1"/>
</dbReference>
<feature type="chain" id="PRO_5003686337" evidence="1">
    <location>
        <begin position="20"/>
        <end position="231"/>
    </location>
</feature>
<dbReference type="InterPro" id="IPR006860">
    <property type="entry name" value="FecR"/>
</dbReference>
<dbReference type="STRING" id="869212.Turpa_1967"/>
<dbReference type="RefSeq" id="WP_014803121.1">
    <property type="nucleotide sequence ID" value="NC_018020.1"/>
</dbReference>
<keyword evidence="4" id="KW-1185">Reference proteome</keyword>
<dbReference type="PANTHER" id="PTHR38731">
    <property type="entry name" value="LIPL45-RELATED LIPOPROTEIN-RELATED"/>
    <property type="match status" value="1"/>
</dbReference>
<dbReference type="PANTHER" id="PTHR38731:SF1">
    <property type="entry name" value="FECR PROTEIN DOMAIN-CONTAINING PROTEIN"/>
    <property type="match status" value="1"/>
</dbReference>
<dbReference type="EMBL" id="CP002959">
    <property type="protein sequence ID" value="AFM12614.1"/>
    <property type="molecule type" value="Genomic_DNA"/>
</dbReference>
<evidence type="ECO:0000259" key="2">
    <source>
        <dbReference type="Pfam" id="PF04773"/>
    </source>
</evidence>
<protein>
    <submittedName>
        <fullName evidence="3">FecR family protein</fullName>
    </submittedName>
</protein>
<dbReference type="HOGENOM" id="CLU_1188789_0_0_12"/>
<dbReference type="OrthoDB" id="369729at2"/>
<proteinExistence type="predicted"/>
<sequence length="231" mass="25471">MKYLIAVTLLAAITHCHDAALPTDGIIGRVNGSALIEHIEADGSKKTRAARTGEKIYAGDTIVTADQSTVIFHVTGAKIEVQQNTRFVYERTGDDKQVYLQSGNAWTMVEPLTGNRKFSLRTPNSVAAVRGTKFFTFTDGRNTGTCHCEGKIAFKNTTSGKEEVNDRDYIMYYREGKAVKVLIEDLKKLGLPLGHNHSSLSDSELGKKVNLTPAQMQKMQAFVDQKFAALR</sequence>
<evidence type="ECO:0000313" key="3">
    <source>
        <dbReference type="EMBL" id="AFM12614.1"/>
    </source>
</evidence>
<feature type="signal peptide" evidence="1">
    <location>
        <begin position="1"/>
        <end position="19"/>
    </location>
</feature>
<organism evidence="3 4">
    <name type="scientific">Turneriella parva (strain ATCC BAA-1111 / DSM 21527 / NCTC 11395 / H)</name>
    <name type="common">Leptospira parva</name>
    <dbReference type="NCBI Taxonomy" id="869212"/>
    <lineage>
        <taxon>Bacteria</taxon>
        <taxon>Pseudomonadati</taxon>
        <taxon>Spirochaetota</taxon>
        <taxon>Spirochaetia</taxon>
        <taxon>Leptospirales</taxon>
        <taxon>Leptospiraceae</taxon>
        <taxon>Turneriella</taxon>
    </lineage>
</organism>
<dbReference type="Gene3D" id="2.60.120.1440">
    <property type="match status" value="1"/>
</dbReference>
<dbReference type="AlphaFoldDB" id="I4B5Q7"/>